<dbReference type="HOGENOM" id="CLU_398953_0_0_11"/>
<feature type="domain" description="SpaA-like prealbumin fold" evidence="3">
    <location>
        <begin position="291"/>
        <end position="400"/>
    </location>
</feature>
<dbReference type="RefSeq" id="WP_012865352.1">
    <property type="nucleotide sequence ID" value="NC_013521.1"/>
</dbReference>
<evidence type="ECO:0000259" key="2">
    <source>
        <dbReference type="Pfam" id="PF19076"/>
    </source>
</evidence>
<dbReference type="Pfam" id="PF20674">
    <property type="entry name" value="SpaA_3"/>
    <property type="match status" value="1"/>
</dbReference>
<organism evidence="4 5">
    <name type="scientific">Sanguibacter keddieii (strain ATCC 51767 / DSM 10542 / NCFB 3025 / ST-74)</name>
    <dbReference type="NCBI Taxonomy" id="446469"/>
    <lineage>
        <taxon>Bacteria</taxon>
        <taxon>Bacillati</taxon>
        <taxon>Actinomycetota</taxon>
        <taxon>Actinomycetes</taxon>
        <taxon>Micrococcales</taxon>
        <taxon>Sanguibacteraceae</taxon>
        <taxon>Sanguibacter</taxon>
    </lineage>
</organism>
<dbReference type="eggNOG" id="COG2931">
    <property type="taxonomic scope" value="Bacteria"/>
</dbReference>
<dbReference type="InterPro" id="IPR048834">
    <property type="entry name" value="SpaA_pre-album"/>
</dbReference>
<dbReference type="AlphaFoldDB" id="D1BJM7"/>
<dbReference type="Gene3D" id="2.60.40.2810">
    <property type="match status" value="1"/>
</dbReference>
<feature type="domain" description="CshA" evidence="2">
    <location>
        <begin position="408"/>
        <end position="499"/>
    </location>
</feature>
<dbReference type="SUPFAM" id="SSF63829">
    <property type="entry name" value="Calcium-dependent phosphotriesterase"/>
    <property type="match status" value="1"/>
</dbReference>
<dbReference type="NCBIfam" id="TIGR04225">
    <property type="entry name" value="CshA_fibril_rpt"/>
    <property type="match status" value="2"/>
</dbReference>
<dbReference type="PROSITE" id="PS00629">
    <property type="entry name" value="IMP_1"/>
    <property type="match status" value="1"/>
</dbReference>
<accession>D1BJM7</accession>
<keyword evidence="1" id="KW-0472">Membrane</keyword>
<dbReference type="STRING" id="446469.Sked_03150"/>
<dbReference type="Proteomes" id="UP000000322">
    <property type="component" value="Chromosome"/>
</dbReference>
<evidence type="ECO:0000259" key="3">
    <source>
        <dbReference type="Pfam" id="PF20674"/>
    </source>
</evidence>
<keyword evidence="1" id="KW-0812">Transmembrane</keyword>
<dbReference type="NCBIfam" id="TIGR01167">
    <property type="entry name" value="LPXTG_anchor"/>
    <property type="match status" value="1"/>
</dbReference>
<keyword evidence="5" id="KW-1185">Reference proteome</keyword>
<feature type="domain" description="CshA" evidence="2">
    <location>
        <begin position="507"/>
        <end position="602"/>
    </location>
</feature>
<dbReference type="EMBL" id="CP001819">
    <property type="protein sequence ID" value="ACZ20283.1"/>
    <property type="molecule type" value="Genomic_DNA"/>
</dbReference>
<dbReference type="KEGG" id="ske:Sked_03150"/>
<evidence type="ECO:0008006" key="6">
    <source>
        <dbReference type="Google" id="ProtNLM"/>
    </source>
</evidence>
<dbReference type="eggNOG" id="COG1361">
    <property type="taxonomic scope" value="Bacteria"/>
</dbReference>
<proteinExistence type="predicted"/>
<evidence type="ECO:0000313" key="4">
    <source>
        <dbReference type="EMBL" id="ACZ20283.1"/>
    </source>
</evidence>
<feature type="transmembrane region" description="Helical" evidence="1">
    <location>
        <begin position="662"/>
        <end position="683"/>
    </location>
</feature>
<evidence type="ECO:0000256" key="1">
    <source>
        <dbReference type="SAM" id="Phobius"/>
    </source>
</evidence>
<gene>
    <name evidence="4" type="ordered locus">Sked_03150</name>
</gene>
<keyword evidence="1" id="KW-1133">Transmembrane helix</keyword>
<dbReference type="Pfam" id="PF19076">
    <property type="entry name" value="CshA_repeat"/>
    <property type="match status" value="2"/>
</dbReference>
<sequence>MHSALSTAPARPRRASAPSAARLGGATLAAALVLAGATVVAPGAAWAADPFSPTSLYGTMSGSRTIQEIDPTTGTAAPTTLTVPVVGANPGNVNQIGVSVDGGLLMLTDGTTVHRYTASTEEWVSVARTTGPDVANTMGGVDARSGDLFFGGQSSGSTFTFARYDAATNTIAPDSVTVTAAGAPGGNGDLVFDGQGNMYFVAGAGDAATGGQVYRADAADIATGTATATAVGGAITAGGVNSIAFGSDGYLYLYGGGTFFQINPTTGGTVGSQAFATPLTDLGSRALPFTARLTTELPDGRYDDGDDFTVELGTGGDPIGSPEGTDGRDSAVVGPILILPGQTYTIDQRPTPGTNPDDYTTTWTCLDASTGGLVTSGTGSSGSFVVPVGVTDVTCSFENVAKDTTAAADDEKLDNAQGQPVTLPVLGNDAGVDLDPASVRVVGAEGDLVTELVVEGEGTWTVDPADGSITFTPAAGFSGNPTPITYQVSDDRGNTAQADVLVTYVPAAAADQSLDNVQGQPVTLDVLGNDLGDLDPTTVRIVGPQGDLLTELVVEGEGTWTVDPVDGSITFTPAAGFTGNPTPITYQVSDVRGLSTEALVTVTYLAATVPLTPGSPVTPVTPVTPAAPVAPAAPQAPAVAAAPASTPAPTVAAEGLASTGSAVVWIVAAGLAASVAGASLLLLRRRSTQG</sequence>
<evidence type="ECO:0000313" key="5">
    <source>
        <dbReference type="Proteomes" id="UP000000322"/>
    </source>
</evidence>
<dbReference type="InterPro" id="IPR026395">
    <property type="entry name" value="CshA_fibril"/>
</dbReference>
<name>D1BJM7_SANKS</name>
<reference evidence="4 5" key="1">
    <citation type="journal article" date="2009" name="Stand. Genomic Sci.">
        <title>Complete genome sequence of Sanguibacter keddieii type strain (ST-74).</title>
        <authorList>
            <person name="Ivanova N."/>
            <person name="Sikorski J."/>
            <person name="Sims D."/>
            <person name="Brettin T."/>
            <person name="Detter J.C."/>
            <person name="Han C."/>
            <person name="Lapidus A."/>
            <person name="Copeland A."/>
            <person name="Glavina Del Rio T."/>
            <person name="Nolan M."/>
            <person name="Chen F."/>
            <person name="Lucas S."/>
            <person name="Tice H."/>
            <person name="Cheng J.F."/>
            <person name="Bruce D."/>
            <person name="Goodwin L."/>
            <person name="Pitluck S."/>
            <person name="Pati A."/>
            <person name="Mavromatis K."/>
            <person name="Chen A."/>
            <person name="Palaniappan K."/>
            <person name="D'haeseleer P."/>
            <person name="Chain P."/>
            <person name="Bristow J."/>
            <person name="Eisen J.A."/>
            <person name="Markowitz V."/>
            <person name="Hugenholtz P."/>
            <person name="Goker M."/>
            <person name="Pukall R."/>
            <person name="Klenk H.P."/>
            <person name="Kyrpides N.C."/>
        </authorList>
    </citation>
    <scope>NUCLEOTIDE SEQUENCE [LARGE SCALE GENOMIC DNA]</scope>
    <source>
        <strain evidence="5">ATCC 51767 / DSM 10542 / NCFB 3025 / ST-74</strain>
    </source>
</reference>
<dbReference type="InterPro" id="IPR020583">
    <property type="entry name" value="Inositol_monoP_metal-BS"/>
</dbReference>
<dbReference type="OrthoDB" id="134475at2"/>
<protein>
    <recommendedName>
        <fullName evidence="6">Gram-positive cocci surface proteins LPxTG domain-containing protein</fullName>
    </recommendedName>
</protein>